<keyword evidence="8" id="KW-0807">Transducer</keyword>
<dbReference type="SUPFAM" id="SSF81321">
    <property type="entry name" value="Family A G protein-coupled receptor-like"/>
    <property type="match status" value="1"/>
</dbReference>
<evidence type="ECO:0000256" key="7">
    <source>
        <dbReference type="ARBA" id="ARBA00023170"/>
    </source>
</evidence>
<dbReference type="InterPro" id="IPR017452">
    <property type="entry name" value="GPCR_Rhodpsn_7TM"/>
</dbReference>
<feature type="region of interest" description="Disordered" evidence="9">
    <location>
        <begin position="616"/>
        <end position="668"/>
    </location>
</feature>
<dbReference type="GO" id="GO:0004930">
    <property type="term" value="F:G protein-coupled receptor activity"/>
    <property type="evidence" value="ECO:0007669"/>
    <property type="project" value="UniProtKB-KW"/>
</dbReference>
<evidence type="ECO:0000256" key="6">
    <source>
        <dbReference type="ARBA" id="ARBA00023136"/>
    </source>
</evidence>
<feature type="transmembrane region" description="Helical" evidence="10">
    <location>
        <begin position="42"/>
        <end position="64"/>
    </location>
</feature>
<evidence type="ECO:0000256" key="2">
    <source>
        <dbReference type="ARBA" id="ARBA00022475"/>
    </source>
</evidence>
<feature type="domain" description="G-protein coupled receptors family 1 profile" evidence="11">
    <location>
        <begin position="57"/>
        <end position="327"/>
    </location>
</feature>
<accession>A0A9D3YX00</accession>
<dbReference type="OrthoDB" id="10070371at2759"/>
<feature type="transmembrane region" description="Helical" evidence="10">
    <location>
        <begin position="116"/>
        <end position="137"/>
    </location>
</feature>
<evidence type="ECO:0000256" key="4">
    <source>
        <dbReference type="ARBA" id="ARBA00022989"/>
    </source>
</evidence>
<evidence type="ECO:0000313" key="13">
    <source>
        <dbReference type="Proteomes" id="UP000828390"/>
    </source>
</evidence>
<dbReference type="AlphaFoldDB" id="A0A9D3YX00"/>
<feature type="compositionally biased region" description="Low complexity" evidence="9">
    <location>
        <begin position="644"/>
        <end position="655"/>
    </location>
</feature>
<dbReference type="GO" id="GO:0005886">
    <property type="term" value="C:plasma membrane"/>
    <property type="evidence" value="ECO:0007669"/>
    <property type="project" value="UniProtKB-SubCell"/>
</dbReference>
<evidence type="ECO:0000256" key="1">
    <source>
        <dbReference type="ARBA" id="ARBA00004651"/>
    </source>
</evidence>
<protein>
    <recommendedName>
        <fullName evidence="11">G-protein coupled receptors family 1 profile domain-containing protein</fullName>
    </recommendedName>
</protein>
<keyword evidence="6 10" id="KW-0472">Membrane</keyword>
<feature type="compositionally biased region" description="Polar residues" evidence="9">
    <location>
        <begin position="497"/>
        <end position="507"/>
    </location>
</feature>
<comment type="subcellular location">
    <subcellularLocation>
        <location evidence="1">Cell membrane</location>
        <topology evidence="1">Multi-pass membrane protein</topology>
    </subcellularLocation>
</comment>
<gene>
    <name evidence="12" type="ORF">DPMN_067260</name>
</gene>
<dbReference type="Pfam" id="PF00001">
    <property type="entry name" value="7tm_1"/>
    <property type="match status" value="1"/>
</dbReference>
<feature type="transmembrane region" description="Helical" evidence="10">
    <location>
        <begin position="200"/>
        <end position="223"/>
    </location>
</feature>
<organism evidence="12 13">
    <name type="scientific">Dreissena polymorpha</name>
    <name type="common">Zebra mussel</name>
    <name type="synonym">Mytilus polymorpha</name>
    <dbReference type="NCBI Taxonomy" id="45954"/>
    <lineage>
        <taxon>Eukaryota</taxon>
        <taxon>Metazoa</taxon>
        <taxon>Spiralia</taxon>
        <taxon>Lophotrochozoa</taxon>
        <taxon>Mollusca</taxon>
        <taxon>Bivalvia</taxon>
        <taxon>Autobranchia</taxon>
        <taxon>Heteroconchia</taxon>
        <taxon>Euheterodonta</taxon>
        <taxon>Imparidentia</taxon>
        <taxon>Neoheterodontei</taxon>
        <taxon>Myida</taxon>
        <taxon>Dreissenoidea</taxon>
        <taxon>Dreissenidae</taxon>
        <taxon>Dreissena</taxon>
    </lineage>
</organism>
<evidence type="ECO:0000256" key="5">
    <source>
        <dbReference type="ARBA" id="ARBA00023040"/>
    </source>
</evidence>
<feature type="transmembrane region" description="Helical" evidence="10">
    <location>
        <begin position="304"/>
        <end position="330"/>
    </location>
</feature>
<dbReference type="CDD" id="cd00637">
    <property type="entry name" value="7tm_classA_rhodopsin-like"/>
    <property type="match status" value="1"/>
</dbReference>
<keyword evidence="13" id="KW-1185">Reference proteome</keyword>
<reference evidence="12" key="2">
    <citation type="submission" date="2020-11" db="EMBL/GenBank/DDBJ databases">
        <authorList>
            <person name="McCartney M.A."/>
            <person name="Auch B."/>
            <person name="Kono T."/>
            <person name="Mallez S."/>
            <person name="Becker A."/>
            <person name="Gohl D.M."/>
            <person name="Silverstein K.A.T."/>
            <person name="Koren S."/>
            <person name="Bechman K.B."/>
            <person name="Herman A."/>
            <person name="Abrahante J.E."/>
            <person name="Garbe J."/>
        </authorList>
    </citation>
    <scope>NUCLEOTIDE SEQUENCE</scope>
    <source>
        <strain evidence="12">Duluth1</strain>
        <tissue evidence="12">Whole animal</tissue>
    </source>
</reference>
<feature type="compositionally biased region" description="Basic and acidic residues" evidence="9">
    <location>
        <begin position="469"/>
        <end position="496"/>
    </location>
</feature>
<dbReference type="PRINTS" id="PR00237">
    <property type="entry name" value="GPCRRHODOPSN"/>
</dbReference>
<proteinExistence type="predicted"/>
<comment type="caution">
    <text evidence="12">The sequence shown here is derived from an EMBL/GenBank/DDBJ whole genome shotgun (WGS) entry which is preliminary data.</text>
</comment>
<evidence type="ECO:0000256" key="9">
    <source>
        <dbReference type="SAM" id="MobiDB-lite"/>
    </source>
</evidence>
<dbReference type="PROSITE" id="PS50262">
    <property type="entry name" value="G_PROTEIN_RECEP_F1_2"/>
    <property type="match status" value="1"/>
</dbReference>
<dbReference type="InterPro" id="IPR000276">
    <property type="entry name" value="GPCR_Rhodpsn"/>
</dbReference>
<feature type="compositionally biased region" description="Basic residues" evidence="9">
    <location>
        <begin position="836"/>
        <end position="846"/>
    </location>
</feature>
<keyword evidence="7" id="KW-0675">Receptor</keyword>
<feature type="region of interest" description="Disordered" evidence="9">
    <location>
        <begin position="797"/>
        <end position="879"/>
    </location>
</feature>
<evidence type="ECO:0000313" key="12">
    <source>
        <dbReference type="EMBL" id="KAH3707842.1"/>
    </source>
</evidence>
<keyword evidence="2" id="KW-1003">Cell membrane</keyword>
<dbReference type="PANTHER" id="PTHR22752">
    <property type="entry name" value="G PROTEIN-COUPLED RECEPTOR"/>
    <property type="match status" value="1"/>
</dbReference>
<sequence length="879" mass="97490">MSATVFPTATTLSSSALANNTTQEVGSLQNTSGNDKWMDTTPRIVFLSVFLSVGFIGNALLVITICQSQRFRTVTFFVFIINLAVINICECVFNMTLLLAASILNDWRFGECACHLSAFCLNFVHLESILGLTVTSADRFIASRYKSQYHLVVSNARVAVILTLTWVQALSFSIPIAVGKVSSSLNEFIIYCSVSQGTSIIYNTFSVLLCFILPIILMLVFFVNIIRSAYKERANIRNAIAQQNYNEDATGEPEIKQDIRHASVTGTLAVAWLVLEGPHTVTTFYSQFSVSSELGDITTDKLNYVWYVDLVLLWLRFCYSIALPVAAFTWNKELWKCFKDFILCRKNNSVVDESFKKSENDTFRLDRKLNGAKPKEKTGVFPQKEQRVFQVPVLFATSNGVHIKTVDQESETEEESDARTNRSSALKGKKCDVEGSRDNLNTPENDTSDYDSGNECDPFSVSHPVSIRQKREEVISERKRSLSEPEVRGGKGKPESGETSVSATSEGDSGLDLSMLPSDSLTRKNKFHVPCDKFMLQDTQQLQTEVLEPGHIQKLCNNMDKSVAAGQVDYEINVCTSTTETDTMTSSRYVTSRENKNNNYLQCNVNASSVGTDNTNDLITAGMDSPLPRRKKKRRRDKNVNFDSQSISSMTSNSSTIPPRPPPRLAPISTAFGLKSFTYSGLARPGSSCSSQYSILDNLEYAGSPSNLFSDSTSDARPYDVESITSSVLRNHLKAGIIRQSGSNLRCATPDSESLQLEIKRSIEIVPEEVLSPSGCTMLELKQSDSKKGVVNTGFEYESGNENTEQNAAVTCSRTVPSSETSSAQNTPDLDENRTRNVHARRKRREKMTSMTSSTREMLNTSSRLADNSGYKLLVPETP</sequence>
<keyword evidence="5" id="KW-0297">G-protein coupled receptor</keyword>
<name>A0A9D3YX00_DREPO</name>
<evidence type="ECO:0000259" key="11">
    <source>
        <dbReference type="PROSITE" id="PS50262"/>
    </source>
</evidence>
<feature type="transmembrane region" description="Helical" evidence="10">
    <location>
        <begin position="76"/>
        <end position="104"/>
    </location>
</feature>
<dbReference type="EMBL" id="JAIWYP010000014">
    <property type="protein sequence ID" value="KAH3707842.1"/>
    <property type="molecule type" value="Genomic_DNA"/>
</dbReference>
<feature type="compositionally biased region" description="Polar residues" evidence="9">
    <location>
        <begin position="849"/>
        <end position="866"/>
    </location>
</feature>
<evidence type="ECO:0000256" key="3">
    <source>
        <dbReference type="ARBA" id="ARBA00022692"/>
    </source>
</evidence>
<dbReference type="Proteomes" id="UP000828390">
    <property type="component" value="Unassembled WGS sequence"/>
</dbReference>
<feature type="region of interest" description="Disordered" evidence="9">
    <location>
        <begin position="405"/>
        <end position="518"/>
    </location>
</feature>
<keyword evidence="3 10" id="KW-0812">Transmembrane</keyword>
<dbReference type="Gene3D" id="1.20.1070.10">
    <property type="entry name" value="Rhodopsin 7-helix transmembrane proteins"/>
    <property type="match status" value="1"/>
</dbReference>
<feature type="compositionally biased region" description="Basic residues" evidence="9">
    <location>
        <begin position="628"/>
        <end position="637"/>
    </location>
</feature>
<feature type="transmembrane region" description="Helical" evidence="10">
    <location>
        <begin position="158"/>
        <end position="178"/>
    </location>
</feature>
<keyword evidence="4 10" id="KW-1133">Transmembrane helix</keyword>
<reference evidence="12" key="1">
    <citation type="journal article" date="2019" name="bioRxiv">
        <title>The Genome of the Zebra Mussel, Dreissena polymorpha: A Resource for Invasive Species Research.</title>
        <authorList>
            <person name="McCartney M.A."/>
            <person name="Auch B."/>
            <person name="Kono T."/>
            <person name="Mallez S."/>
            <person name="Zhang Y."/>
            <person name="Obille A."/>
            <person name="Becker A."/>
            <person name="Abrahante J.E."/>
            <person name="Garbe J."/>
            <person name="Badalamenti J.P."/>
            <person name="Herman A."/>
            <person name="Mangelson H."/>
            <person name="Liachko I."/>
            <person name="Sullivan S."/>
            <person name="Sone E.D."/>
            <person name="Koren S."/>
            <person name="Silverstein K.A.T."/>
            <person name="Beckman K.B."/>
            <person name="Gohl D.M."/>
        </authorList>
    </citation>
    <scope>NUCLEOTIDE SEQUENCE</scope>
    <source>
        <strain evidence="12">Duluth1</strain>
        <tissue evidence="12">Whole animal</tissue>
    </source>
</reference>
<feature type="compositionally biased region" description="Polar residues" evidence="9">
    <location>
        <begin position="800"/>
        <end position="828"/>
    </location>
</feature>
<evidence type="ECO:0000256" key="8">
    <source>
        <dbReference type="ARBA" id="ARBA00023224"/>
    </source>
</evidence>
<evidence type="ECO:0000256" key="10">
    <source>
        <dbReference type="SAM" id="Phobius"/>
    </source>
</evidence>